<evidence type="ECO:0000313" key="3">
    <source>
        <dbReference type="EMBL" id="KAK9506924.1"/>
    </source>
</evidence>
<dbReference type="Proteomes" id="UP001461498">
    <property type="component" value="Unassembled WGS sequence"/>
</dbReference>
<comment type="caution">
    <text evidence="3">The sequence shown here is derived from an EMBL/GenBank/DDBJ whole genome shotgun (WGS) entry which is preliminary data.</text>
</comment>
<evidence type="ECO:0000256" key="2">
    <source>
        <dbReference type="SAM" id="SignalP"/>
    </source>
</evidence>
<feature type="signal peptide" evidence="2">
    <location>
        <begin position="1"/>
        <end position="17"/>
    </location>
</feature>
<dbReference type="AlphaFoldDB" id="A0AAW1DA56"/>
<dbReference type="EMBL" id="JAPXFL010000005">
    <property type="protein sequence ID" value="KAK9506924.1"/>
    <property type="molecule type" value="Genomic_DNA"/>
</dbReference>
<feature type="transmembrane region" description="Helical" evidence="1">
    <location>
        <begin position="69"/>
        <end position="91"/>
    </location>
</feature>
<proteinExistence type="predicted"/>
<evidence type="ECO:0000256" key="1">
    <source>
        <dbReference type="SAM" id="Phobius"/>
    </source>
</evidence>
<sequence>MKWFFLLAIISIGTCLAKTIDDNHQEEVEDAENVDRNTLSQTTQSNEVMFANSGMNAGDLNIPGSLVQLLANGGAVAAGILVVAALALMVMPAFGVRACSIFGGCDSPSYQAYSTSPNSVYSDYQGYSQGGTYNNPVYQRRSLEYIGPILKALGNAYDKYNRAATPTVTKNA</sequence>
<feature type="chain" id="PRO_5043430055" evidence="2">
    <location>
        <begin position="18"/>
        <end position="172"/>
    </location>
</feature>
<name>A0AAW1DA56_9HEMI</name>
<gene>
    <name evidence="3" type="ORF">O3M35_008772</name>
</gene>
<keyword evidence="2" id="KW-0732">Signal</keyword>
<keyword evidence="4" id="KW-1185">Reference proteome</keyword>
<keyword evidence="1" id="KW-0812">Transmembrane</keyword>
<accession>A0AAW1DA56</accession>
<keyword evidence="1" id="KW-1133">Transmembrane helix</keyword>
<keyword evidence="1" id="KW-0472">Membrane</keyword>
<organism evidence="3 4">
    <name type="scientific">Rhynocoris fuscipes</name>
    <dbReference type="NCBI Taxonomy" id="488301"/>
    <lineage>
        <taxon>Eukaryota</taxon>
        <taxon>Metazoa</taxon>
        <taxon>Ecdysozoa</taxon>
        <taxon>Arthropoda</taxon>
        <taxon>Hexapoda</taxon>
        <taxon>Insecta</taxon>
        <taxon>Pterygota</taxon>
        <taxon>Neoptera</taxon>
        <taxon>Paraneoptera</taxon>
        <taxon>Hemiptera</taxon>
        <taxon>Heteroptera</taxon>
        <taxon>Panheteroptera</taxon>
        <taxon>Cimicomorpha</taxon>
        <taxon>Reduviidae</taxon>
        <taxon>Harpactorinae</taxon>
        <taxon>Harpactorini</taxon>
        <taxon>Rhynocoris</taxon>
    </lineage>
</organism>
<protein>
    <submittedName>
        <fullName evidence="3">Uncharacterized protein</fullName>
    </submittedName>
</protein>
<reference evidence="3 4" key="1">
    <citation type="submission" date="2022-12" db="EMBL/GenBank/DDBJ databases">
        <title>Chromosome-level genome assembly of true bugs.</title>
        <authorList>
            <person name="Ma L."/>
            <person name="Li H."/>
        </authorList>
    </citation>
    <scope>NUCLEOTIDE SEQUENCE [LARGE SCALE GENOMIC DNA]</scope>
    <source>
        <strain evidence="3">Lab_2022b</strain>
    </source>
</reference>
<evidence type="ECO:0000313" key="4">
    <source>
        <dbReference type="Proteomes" id="UP001461498"/>
    </source>
</evidence>